<feature type="binding site" evidence="13">
    <location>
        <position position="154"/>
    </location>
    <ligand>
        <name>substrate</name>
    </ligand>
</feature>
<comment type="function">
    <text evidence="1">Involved in the catabolism of quinolinic acid (QA).</text>
</comment>
<comment type="similarity">
    <text evidence="3 12">Belongs to the NadC/ModD family.</text>
</comment>
<dbReference type="FunFam" id="3.20.20.70:FF:000030">
    <property type="entry name" value="Nicotinate-nucleotide pyrophosphorylase, carboxylating"/>
    <property type="match status" value="1"/>
</dbReference>
<keyword evidence="6" id="KW-0662">Pyridine nucleotide biosynthesis</keyword>
<dbReference type="InterPro" id="IPR027277">
    <property type="entry name" value="NadC/ModD"/>
</dbReference>
<keyword evidence="8 12" id="KW-0808">Transferase</keyword>
<evidence type="ECO:0000256" key="4">
    <source>
        <dbReference type="ARBA" id="ARBA00011218"/>
    </source>
</evidence>
<feature type="domain" description="Quinolinate phosphoribosyl transferase N-terminal" evidence="15">
    <location>
        <begin position="22"/>
        <end position="107"/>
    </location>
</feature>
<dbReference type="GO" id="GO:0034213">
    <property type="term" value="P:quinolinate catabolic process"/>
    <property type="evidence" value="ECO:0007669"/>
    <property type="project" value="TreeGrafter"/>
</dbReference>
<gene>
    <name evidence="16" type="ORF">KR50_23090</name>
</gene>
<dbReference type="Gene3D" id="3.20.20.70">
    <property type="entry name" value="Aldolase class I"/>
    <property type="match status" value="1"/>
</dbReference>
<dbReference type="Pfam" id="PF01729">
    <property type="entry name" value="QRPTase_C"/>
    <property type="match status" value="1"/>
</dbReference>
<evidence type="ECO:0000256" key="6">
    <source>
        <dbReference type="ARBA" id="ARBA00022642"/>
    </source>
</evidence>
<evidence type="ECO:0000256" key="5">
    <source>
        <dbReference type="ARBA" id="ARBA00011944"/>
    </source>
</evidence>
<dbReference type="GO" id="GO:0004514">
    <property type="term" value="F:nicotinate-nucleotide diphosphorylase (carboxylating) activity"/>
    <property type="evidence" value="ECO:0007669"/>
    <property type="project" value="UniProtKB-EC"/>
</dbReference>
<evidence type="ECO:0000256" key="11">
    <source>
        <dbReference type="ARBA" id="ARBA00069173"/>
    </source>
</evidence>
<dbReference type="PIRSF" id="PIRSF006250">
    <property type="entry name" value="NadC_ModD"/>
    <property type="match status" value="1"/>
</dbReference>
<accession>A0A0C2VDH6</accession>
<dbReference type="PATRIC" id="fig|220754.4.peg.2324"/>
<dbReference type="GO" id="GO:0005737">
    <property type="term" value="C:cytoplasm"/>
    <property type="evidence" value="ECO:0007669"/>
    <property type="project" value="TreeGrafter"/>
</dbReference>
<feature type="binding site" evidence="13">
    <location>
        <begin position="259"/>
        <end position="261"/>
    </location>
    <ligand>
        <name>substrate</name>
    </ligand>
</feature>
<organism evidence="16 17">
    <name type="scientific">Jeotgalibacillus campisalis</name>
    <dbReference type="NCBI Taxonomy" id="220754"/>
    <lineage>
        <taxon>Bacteria</taxon>
        <taxon>Bacillati</taxon>
        <taxon>Bacillota</taxon>
        <taxon>Bacilli</taxon>
        <taxon>Bacillales</taxon>
        <taxon>Caryophanaceae</taxon>
        <taxon>Jeotgalibacillus</taxon>
    </lineage>
</organism>
<evidence type="ECO:0000256" key="9">
    <source>
        <dbReference type="ARBA" id="ARBA00033102"/>
    </source>
</evidence>
<dbReference type="InterPro" id="IPR036068">
    <property type="entry name" value="Nicotinate_pribotase-like_C"/>
</dbReference>
<dbReference type="SUPFAM" id="SSF54675">
    <property type="entry name" value="Nicotinate/Quinolinate PRTase N-terminal domain-like"/>
    <property type="match status" value="1"/>
</dbReference>
<dbReference type="InterPro" id="IPR004393">
    <property type="entry name" value="NadC"/>
</dbReference>
<evidence type="ECO:0000256" key="10">
    <source>
        <dbReference type="ARBA" id="ARBA00047445"/>
    </source>
</evidence>
<protein>
    <recommendedName>
        <fullName evidence="11">Probable nicotinate-nucleotide pyrophosphorylase [carboxylating]</fullName>
        <ecNumber evidence="5">2.4.2.19</ecNumber>
    </recommendedName>
    <alternativeName>
        <fullName evidence="9">Quinolinate phosphoribosyltransferase [decarboxylating]</fullName>
    </alternativeName>
</protein>
<evidence type="ECO:0000256" key="12">
    <source>
        <dbReference type="PIRNR" id="PIRNR006250"/>
    </source>
</evidence>
<proteinExistence type="inferred from homology"/>
<dbReference type="InterPro" id="IPR022412">
    <property type="entry name" value="Quinolinate_PRibosylTrfase_N"/>
</dbReference>
<name>A0A0C2VDH6_9BACL</name>
<dbReference type="EC" id="2.4.2.19" evidence="5"/>
<keyword evidence="7 12" id="KW-0328">Glycosyltransferase</keyword>
<dbReference type="InterPro" id="IPR002638">
    <property type="entry name" value="Quinolinate_PRibosylTrfase_C"/>
</dbReference>
<dbReference type="RefSeq" id="WP_052477013.1">
    <property type="nucleotide sequence ID" value="NZ_JXRR01000015.1"/>
</dbReference>
<evidence type="ECO:0000256" key="3">
    <source>
        <dbReference type="ARBA" id="ARBA00009400"/>
    </source>
</evidence>
<sequence>MNKMKARKMVEQFLYEDIHDQDQTSEALFTKLDQGEAYFILKDSGVLAGLDLIELVYQLLDPATKVELHKQDGQYVEKGSCIASVKGPVQAILSGERVILNLLQRMSGIATLTNEAVKELNSSHTKICDTRKTTPGLRMFEKYAVRCGGGINHRFGLYDGIMLKDNHIAFAGSVREAVKKAKAHAGHMIKIEVEIENEEQLQEAIETKADCIMFDNCPPDLIKKWIHQVPAGILTEASGGITMGQLHKYGNCGVDYISLGFLTHSVKSLDISLDVRIKKGGTRDARLTDRHAARL</sequence>
<feature type="binding site" evidence="13">
    <location>
        <position position="164"/>
    </location>
    <ligand>
        <name>substrate</name>
    </ligand>
</feature>
<comment type="catalytic activity">
    <reaction evidence="10">
        <text>nicotinate beta-D-ribonucleotide + CO2 + diphosphate = quinolinate + 5-phospho-alpha-D-ribose 1-diphosphate + 2 H(+)</text>
        <dbReference type="Rhea" id="RHEA:12733"/>
        <dbReference type="ChEBI" id="CHEBI:15378"/>
        <dbReference type="ChEBI" id="CHEBI:16526"/>
        <dbReference type="ChEBI" id="CHEBI:29959"/>
        <dbReference type="ChEBI" id="CHEBI:33019"/>
        <dbReference type="ChEBI" id="CHEBI:57502"/>
        <dbReference type="ChEBI" id="CHEBI:58017"/>
        <dbReference type="EC" id="2.4.2.19"/>
    </reaction>
</comment>
<dbReference type="PANTHER" id="PTHR32179:SF3">
    <property type="entry name" value="NICOTINATE-NUCLEOTIDE PYROPHOSPHORYLASE [CARBOXYLATING]"/>
    <property type="match status" value="1"/>
</dbReference>
<evidence type="ECO:0000256" key="2">
    <source>
        <dbReference type="ARBA" id="ARBA00004893"/>
    </source>
</evidence>
<feature type="binding site" evidence="13">
    <location>
        <position position="97"/>
    </location>
    <ligand>
        <name>substrate</name>
    </ligand>
</feature>
<dbReference type="AlphaFoldDB" id="A0A0C2VDH6"/>
<evidence type="ECO:0000259" key="15">
    <source>
        <dbReference type="Pfam" id="PF02749"/>
    </source>
</evidence>
<evidence type="ECO:0000256" key="1">
    <source>
        <dbReference type="ARBA" id="ARBA00003237"/>
    </source>
</evidence>
<evidence type="ECO:0000256" key="7">
    <source>
        <dbReference type="ARBA" id="ARBA00022676"/>
    </source>
</evidence>
<reference evidence="16 17" key="1">
    <citation type="submission" date="2015-01" db="EMBL/GenBank/DDBJ databases">
        <title>Jeotgalibacillus campisalis genome sequencing.</title>
        <authorList>
            <person name="Goh K.M."/>
            <person name="Chan K.-G."/>
            <person name="Yaakop A.S."/>
            <person name="Ee R."/>
            <person name="Gan H.M."/>
            <person name="Chan C.S."/>
        </authorList>
    </citation>
    <scope>NUCLEOTIDE SEQUENCE [LARGE SCALE GENOMIC DNA]</scope>
    <source>
        <strain evidence="16 17">SF-57</strain>
    </source>
</reference>
<dbReference type="UniPathway" id="UPA00253">
    <property type="reaction ID" value="UER00331"/>
</dbReference>
<dbReference type="NCBIfam" id="TIGR00078">
    <property type="entry name" value="nadC"/>
    <property type="match status" value="1"/>
</dbReference>
<feature type="binding site" evidence="13">
    <location>
        <position position="194"/>
    </location>
    <ligand>
        <name>substrate</name>
    </ligand>
</feature>
<comment type="pathway">
    <text evidence="2">Cofactor biosynthesis; NAD(+) biosynthesis; nicotinate D-ribonucleotide from quinolinate: step 1/1.</text>
</comment>
<dbReference type="FunFam" id="3.90.1170.20:FF:000001">
    <property type="entry name" value="Nicotinate-nucleotide diphosphorylase (Carboxylating)"/>
    <property type="match status" value="1"/>
</dbReference>
<comment type="caution">
    <text evidence="16">The sequence shown here is derived from an EMBL/GenBank/DDBJ whole genome shotgun (WGS) entry which is preliminary data.</text>
</comment>
<dbReference type="OrthoDB" id="9782546at2"/>
<dbReference type="Pfam" id="PF02749">
    <property type="entry name" value="QRPTase_N"/>
    <property type="match status" value="1"/>
</dbReference>
<feature type="domain" description="Quinolinate phosphoribosyl transferase C-terminal" evidence="14">
    <location>
        <begin position="109"/>
        <end position="274"/>
    </location>
</feature>
<evidence type="ECO:0000313" key="16">
    <source>
        <dbReference type="EMBL" id="KIL46987.1"/>
    </source>
</evidence>
<keyword evidence="17" id="KW-1185">Reference proteome</keyword>
<dbReference type="Proteomes" id="UP000031972">
    <property type="component" value="Unassembled WGS sequence"/>
</dbReference>
<dbReference type="PANTHER" id="PTHR32179">
    <property type="entry name" value="NICOTINATE-NUCLEOTIDE PYROPHOSPHORYLASE [CARBOXYLATING]"/>
    <property type="match status" value="1"/>
</dbReference>
<evidence type="ECO:0000256" key="8">
    <source>
        <dbReference type="ARBA" id="ARBA00022679"/>
    </source>
</evidence>
<evidence type="ECO:0000256" key="13">
    <source>
        <dbReference type="PIRSR" id="PIRSR006250-1"/>
    </source>
</evidence>
<dbReference type="InterPro" id="IPR013785">
    <property type="entry name" value="Aldolase_TIM"/>
</dbReference>
<dbReference type="InterPro" id="IPR037128">
    <property type="entry name" value="Quinolinate_PRibosylTase_N_sf"/>
</dbReference>
<evidence type="ECO:0000313" key="17">
    <source>
        <dbReference type="Proteomes" id="UP000031972"/>
    </source>
</evidence>
<dbReference type="Gene3D" id="3.90.1170.20">
    <property type="entry name" value="Quinolinate phosphoribosyl transferase, N-terminal domain"/>
    <property type="match status" value="1"/>
</dbReference>
<evidence type="ECO:0000259" key="14">
    <source>
        <dbReference type="Pfam" id="PF01729"/>
    </source>
</evidence>
<feature type="binding site" evidence="13">
    <location>
        <begin position="130"/>
        <end position="132"/>
    </location>
    <ligand>
        <name>substrate</name>
    </ligand>
</feature>
<dbReference type="EMBL" id="JXRR01000015">
    <property type="protein sequence ID" value="KIL46987.1"/>
    <property type="molecule type" value="Genomic_DNA"/>
</dbReference>
<comment type="subunit">
    <text evidence="4">Hexamer formed by 3 homodimers.</text>
</comment>
<feature type="binding site" evidence="13">
    <location>
        <position position="215"/>
    </location>
    <ligand>
        <name>substrate</name>
    </ligand>
</feature>
<dbReference type="CDD" id="cd01572">
    <property type="entry name" value="QPRTase"/>
    <property type="match status" value="1"/>
</dbReference>
<dbReference type="SUPFAM" id="SSF51690">
    <property type="entry name" value="Nicotinate/Quinolinate PRTase C-terminal domain-like"/>
    <property type="match status" value="1"/>
</dbReference>
<dbReference type="GO" id="GO:0009435">
    <property type="term" value="P:NAD+ biosynthetic process"/>
    <property type="evidence" value="ECO:0007669"/>
    <property type="project" value="UniProtKB-UniPathway"/>
</dbReference>
<feature type="binding site" evidence="13">
    <location>
        <begin position="238"/>
        <end position="240"/>
    </location>
    <ligand>
        <name>substrate</name>
    </ligand>
</feature>